<dbReference type="Proteomes" id="UP000001058">
    <property type="component" value="Unassembled WGS sequence"/>
</dbReference>
<dbReference type="EMBL" id="GL378369">
    <property type="protein sequence ID" value="EFJ43874.1"/>
    <property type="molecule type" value="Genomic_DNA"/>
</dbReference>
<sequence>MRPLTAVWAGDLRAITTLDFWCAVGYQEPLLVVNLVFFLNVGILFWFISVLQLIDPFWTIIPVLIGTFYQYHPAATTQPLRSRLAMGLLWIWAVRLTHSYFRRSEWQVGAREDWRYARMAQSMSRTWWVVVSFFAVGVTQQLMLVGITLPLLAIHTSTAPWNPIVDTAIFASAATGIMVALIADNQLRDFMVENEKRAQEGRVRLLLLDTGLWRYSRHPNFFGEQLWWWSLGMWAVMCGQSWMLVGAAFNSLCFISITRMTEARMLERSERASIYCHYQRTTSVWIPWPKRAATA</sequence>
<feature type="transmembrane region" description="Helical" evidence="1">
    <location>
        <begin position="127"/>
        <end position="152"/>
    </location>
</feature>
<evidence type="ECO:0000256" key="1">
    <source>
        <dbReference type="SAM" id="Phobius"/>
    </source>
</evidence>
<protein>
    <submittedName>
        <fullName evidence="2">Uncharacterized protein</fullName>
    </submittedName>
</protein>
<reference evidence="2 3" key="1">
    <citation type="journal article" date="2010" name="Science">
        <title>Genomic analysis of organismal complexity in the multicellular green alga Volvox carteri.</title>
        <authorList>
            <person name="Prochnik S.E."/>
            <person name="Umen J."/>
            <person name="Nedelcu A.M."/>
            <person name="Hallmann A."/>
            <person name="Miller S.M."/>
            <person name="Nishii I."/>
            <person name="Ferris P."/>
            <person name="Kuo A."/>
            <person name="Mitros T."/>
            <person name="Fritz-Laylin L.K."/>
            <person name="Hellsten U."/>
            <person name="Chapman J."/>
            <person name="Simakov O."/>
            <person name="Rensing S.A."/>
            <person name="Terry A."/>
            <person name="Pangilinan J."/>
            <person name="Kapitonov V."/>
            <person name="Jurka J."/>
            <person name="Salamov A."/>
            <person name="Shapiro H."/>
            <person name="Schmutz J."/>
            <person name="Grimwood J."/>
            <person name="Lindquist E."/>
            <person name="Lucas S."/>
            <person name="Grigoriev I.V."/>
            <person name="Schmitt R."/>
            <person name="Kirk D."/>
            <person name="Rokhsar D.S."/>
        </authorList>
    </citation>
    <scope>NUCLEOTIDE SEQUENCE [LARGE SCALE GENOMIC DNA]</scope>
    <source>
        <strain evidence="3">f. Nagariensis / Eve</strain>
    </source>
</reference>
<feature type="transmembrane region" description="Helical" evidence="1">
    <location>
        <begin position="226"/>
        <end position="255"/>
    </location>
</feature>
<dbReference type="InParanoid" id="D8U8V8"/>
<dbReference type="Pfam" id="PF06966">
    <property type="entry name" value="DUF1295"/>
    <property type="match status" value="1"/>
</dbReference>
<dbReference type="KEGG" id="vcn:VOLCADRAFT_65444"/>
<gene>
    <name evidence="2" type="ORF">VOLCADRAFT_65444</name>
</gene>
<dbReference type="GeneID" id="9621941"/>
<dbReference type="AlphaFoldDB" id="D8U8V8"/>
<dbReference type="PANTHER" id="PTHR32251">
    <property type="entry name" value="3-OXO-5-ALPHA-STEROID 4-DEHYDROGENASE"/>
    <property type="match status" value="1"/>
</dbReference>
<evidence type="ECO:0000313" key="3">
    <source>
        <dbReference type="Proteomes" id="UP000001058"/>
    </source>
</evidence>
<accession>D8U8V8</accession>
<feature type="transmembrane region" description="Helical" evidence="1">
    <location>
        <begin position="164"/>
        <end position="183"/>
    </location>
</feature>
<evidence type="ECO:0000313" key="2">
    <source>
        <dbReference type="EMBL" id="EFJ43874.1"/>
    </source>
</evidence>
<dbReference type="PANTHER" id="PTHR32251:SF23">
    <property type="entry name" value="3-OXO-5-ALPHA-STEROID 4-DEHYDROGENASE (DUF1295)"/>
    <property type="match status" value="1"/>
</dbReference>
<dbReference type="RefSeq" id="XP_002955120.1">
    <property type="nucleotide sequence ID" value="XM_002955074.1"/>
</dbReference>
<keyword evidence="1" id="KW-0812">Transmembrane</keyword>
<dbReference type="Gene3D" id="1.20.120.1630">
    <property type="match status" value="1"/>
</dbReference>
<organism evidence="3">
    <name type="scientific">Volvox carteri f. nagariensis</name>
    <dbReference type="NCBI Taxonomy" id="3068"/>
    <lineage>
        <taxon>Eukaryota</taxon>
        <taxon>Viridiplantae</taxon>
        <taxon>Chlorophyta</taxon>
        <taxon>core chlorophytes</taxon>
        <taxon>Chlorophyceae</taxon>
        <taxon>CS clade</taxon>
        <taxon>Chlamydomonadales</taxon>
        <taxon>Volvocaceae</taxon>
        <taxon>Volvox</taxon>
    </lineage>
</organism>
<dbReference type="PROSITE" id="PS50244">
    <property type="entry name" value="S5A_REDUCTASE"/>
    <property type="match status" value="1"/>
</dbReference>
<dbReference type="OrthoDB" id="201504at2759"/>
<proteinExistence type="predicted"/>
<keyword evidence="1" id="KW-1133">Transmembrane helix</keyword>
<keyword evidence="1" id="KW-0472">Membrane</keyword>
<dbReference type="InterPro" id="IPR010721">
    <property type="entry name" value="UstE-like"/>
</dbReference>
<feature type="transmembrane region" description="Helical" evidence="1">
    <location>
        <begin position="30"/>
        <end position="48"/>
    </location>
</feature>
<dbReference type="GO" id="GO:0016020">
    <property type="term" value="C:membrane"/>
    <property type="evidence" value="ECO:0007669"/>
    <property type="project" value="TreeGrafter"/>
</dbReference>
<dbReference type="eggNOG" id="KOG4650">
    <property type="taxonomic scope" value="Eukaryota"/>
</dbReference>
<keyword evidence="3" id="KW-1185">Reference proteome</keyword>
<dbReference type="FunCoup" id="D8U8V8">
    <property type="interactions" value="128"/>
</dbReference>
<name>D8U8V8_VOLCA</name>